<feature type="chain" id="PRO_5030056563" description="BNR repeat neuraminidase" evidence="2">
    <location>
        <begin position="20"/>
        <end position="541"/>
    </location>
</feature>
<keyword evidence="4" id="KW-1185">Reference proteome</keyword>
<proteinExistence type="predicted"/>
<feature type="region of interest" description="Disordered" evidence="1">
    <location>
        <begin position="490"/>
        <end position="510"/>
    </location>
</feature>
<keyword evidence="2" id="KW-0732">Signal</keyword>
<name>A0A2T0WYZ3_9BACT</name>
<dbReference type="EMBL" id="QPIZ01000011">
    <property type="protein sequence ID" value="RCW34599.1"/>
    <property type="molecule type" value="Genomic_DNA"/>
</dbReference>
<organism evidence="3 4">
    <name type="scientific">Marinilabilia salmonicolor</name>
    <dbReference type="NCBI Taxonomy" id="989"/>
    <lineage>
        <taxon>Bacteria</taxon>
        <taxon>Pseudomonadati</taxon>
        <taxon>Bacteroidota</taxon>
        <taxon>Bacteroidia</taxon>
        <taxon>Marinilabiliales</taxon>
        <taxon>Marinilabiliaceae</taxon>
        <taxon>Marinilabilia</taxon>
    </lineage>
</organism>
<dbReference type="Proteomes" id="UP000252733">
    <property type="component" value="Unassembled WGS sequence"/>
</dbReference>
<dbReference type="AlphaFoldDB" id="A0A2T0WYZ3"/>
<evidence type="ECO:0000313" key="3">
    <source>
        <dbReference type="EMBL" id="RCW34599.1"/>
    </source>
</evidence>
<protein>
    <recommendedName>
        <fullName evidence="5">BNR repeat neuraminidase</fullName>
    </recommendedName>
</protein>
<evidence type="ECO:0000256" key="1">
    <source>
        <dbReference type="SAM" id="MobiDB-lite"/>
    </source>
</evidence>
<dbReference type="STRING" id="1168289.GCA_000259075_02657"/>
<dbReference type="RefSeq" id="WP_106154589.1">
    <property type="nucleotide sequence ID" value="NZ_PVTS01000023.1"/>
</dbReference>
<feature type="signal peptide" evidence="2">
    <location>
        <begin position="1"/>
        <end position="19"/>
    </location>
</feature>
<dbReference type="OrthoDB" id="1293445at2"/>
<sequence>MKTILIFSLIISATFCLSAEEIDYTVKSTKVEWNELPRGNTGLKAIGSINDRAYILFQPFIAIHNGPTIGGGNSGHYIGMFDENVNLVKKTKLDLGPDGKKVDFEGAQIINNKILAFFSFQNEKSKSHYLFSRSVNPETLELNDDAKMIGELDYSGISKYKRTSVQYEISEDESKIMFFYTVLNRKNEPLRFAVYVYDHNLNSLWQNSVVPNFKEGVFSYKQFRVDNNGDVYLLGAHYADKKNYFDSGKFNAYNFFSKDTYFTDVPNFTYQLYKFSDSGTKETFSDIHLNSKFVRSMSFNVINGRTQVNGVFSDPETISAKGAFAFTLDVESGEKTEMSIENFSVDLIEEGFTEKQLNRFRRSLKDKSEYDPFDYHISEIKTLDDGTKYYTAEQFITGTKKEQSGNQISYTPIYHHNNVFIVLLNADNSINSIEKISKNQYSLRTSKYNSFIDFEKNGSLYFIYNTIEKKDGLFKNAELGETYITKIDGSEKTSETYKSPESSKTPLMMPGTKVELPNHSILYGMMSGNFRNYMFEIIDVK</sequence>
<gene>
    <name evidence="3" type="ORF">DFO77_111100</name>
</gene>
<evidence type="ECO:0000256" key="2">
    <source>
        <dbReference type="SAM" id="SignalP"/>
    </source>
</evidence>
<accession>A0A2T0WYZ3</accession>
<reference evidence="3 4" key="1">
    <citation type="submission" date="2018-07" db="EMBL/GenBank/DDBJ databases">
        <title>Freshwater and sediment microbial communities from various areas in North America, analyzing microbe dynamics in response to fracking.</title>
        <authorList>
            <person name="Lamendella R."/>
        </authorList>
    </citation>
    <scope>NUCLEOTIDE SEQUENCE [LARGE SCALE GENOMIC DNA]</scope>
    <source>
        <strain evidence="3 4">160A</strain>
    </source>
</reference>
<comment type="caution">
    <text evidence="3">The sequence shown here is derived from an EMBL/GenBank/DDBJ whole genome shotgun (WGS) entry which is preliminary data.</text>
</comment>
<evidence type="ECO:0008006" key="5">
    <source>
        <dbReference type="Google" id="ProtNLM"/>
    </source>
</evidence>
<evidence type="ECO:0000313" key="4">
    <source>
        <dbReference type="Proteomes" id="UP000252733"/>
    </source>
</evidence>
<feature type="compositionally biased region" description="Polar residues" evidence="1">
    <location>
        <begin position="496"/>
        <end position="505"/>
    </location>
</feature>